<name>A0ABV4AGT9_9GAMM</name>
<reference evidence="3 4" key="1">
    <citation type="submission" date="2024-07" db="EMBL/GenBank/DDBJ databases">
        <authorList>
            <person name="Ren Q."/>
        </authorList>
    </citation>
    <scope>NUCLEOTIDE SEQUENCE [LARGE SCALE GENOMIC DNA]</scope>
    <source>
        <strain evidence="3 4">REN37</strain>
    </source>
</reference>
<dbReference type="PANTHER" id="PTHR46124">
    <property type="entry name" value="D-AMINOACYL-TRNA DEACYLASE"/>
    <property type="match status" value="1"/>
</dbReference>
<dbReference type="InterPro" id="IPR001130">
    <property type="entry name" value="TatD-like"/>
</dbReference>
<comment type="caution">
    <text evidence="3">The sequence shown here is derived from an EMBL/GenBank/DDBJ whole genome shotgun (WGS) entry which is preliminary data.</text>
</comment>
<evidence type="ECO:0000256" key="1">
    <source>
        <dbReference type="ARBA" id="ARBA00009275"/>
    </source>
</evidence>
<dbReference type="InterPro" id="IPR032466">
    <property type="entry name" value="Metal_Hydrolase"/>
</dbReference>
<evidence type="ECO:0000313" key="4">
    <source>
        <dbReference type="Proteomes" id="UP001562065"/>
    </source>
</evidence>
<proteinExistence type="inferred from homology"/>
<dbReference type="GO" id="GO:0016787">
    <property type="term" value="F:hydrolase activity"/>
    <property type="evidence" value="ECO:0007669"/>
    <property type="project" value="UniProtKB-KW"/>
</dbReference>
<dbReference type="Proteomes" id="UP001562065">
    <property type="component" value="Unassembled WGS sequence"/>
</dbReference>
<dbReference type="CDD" id="cd01310">
    <property type="entry name" value="TatD_DNAse"/>
    <property type="match status" value="1"/>
</dbReference>
<organism evidence="3 4">
    <name type="scientific">Isoalcanivorax beigongshangi</name>
    <dbReference type="NCBI Taxonomy" id="3238810"/>
    <lineage>
        <taxon>Bacteria</taxon>
        <taxon>Pseudomonadati</taxon>
        <taxon>Pseudomonadota</taxon>
        <taxon>Gammaproteobacteria</taxon>
        <taxon>Oceanospirillales</taxon>
        <taxon>Alcanivoracaceae</taxon>
        <taxon>Isoalcanivorax</taxon>
    </lineage>
</organism>
<keyword evidence="2 3" id="KW-0378">Hydrolase</keyword>
<dbReference type="PROSITE" id="PS01090">
    <property type="entry name" value="TATD_2"/>
    <property type="match status" value="1"/>
</dbReference>
<protein>
    <submittedName>
        <fullName evidence="3">TatD family hydrolase</fullName>
        <ecNumber evidence="3">3.1.-.-</ecNumber>
    </submittedName>
</protein>
<dbReference type="InterPro" id="IPR018228">
    <property type="entry name" value="DNase_TatD-rel_CS"/>
</dbReference>
<evidence type="ECO:0000313" key="3">
    <source>
        <dbReference type="EMBL" id="MEY1661762.1"/>
    </source>
</evidence>
<accession>A0ABV4AGT9</accession>
<dbReference type="EC" id="3.1.-.-" evidence="3"/>
<dbReference type="PIRSF" id="PIRSF005902">
    <property type="entry name" value="DNase_TatD"/>
    <property type="match status" value="1"/>
</dbReference>
<keyword evidence="4" id="KW-1185">Reference proteome</keyword>
<dbReference type="Pfam" id="PF01026">
    <property type="entry name" value="TatD_DNase"/>
    <property type="match status" value="1"/>
</dbReference>
<dbReference type="Gene3D" id="3.20.20.140">
    <property type="entry name" value="Metal-dependent hydrolases"/>
    <property type="match status" value="1"/>
</dbReference>
<dbReference type="SUPFAM" id="SSF51556">
    <property type="entry name" value="Metallo-dependent hydrolases"/>
    <property type="match status" value="1"/>
</dbReference>
<dbReference type="PANTHER" id="PTHR46124:SF2">
    <property type="entry name" value="D-AMINOACYL-TRNA DEACYLASE"/>
    <property type="match status" value="1"/>
</dbReference>
<dbReference type="RefSeq" id="WP_369455011.1">
    <property type="nucleotide sequence ID" value="NZ_JBGCUO010000001.1"/>
</dbReference>
<sequence>MYTAGPFPLQGDCSVLADIGVNLTDSRFAADLDAVLARARDAGVRWQLVTGTDADSNAAALALAHAHPQLFATAGLHPHHAREATPSFWSELAAMLADPRIRAVGEAGLDFNRDFSPRPQQEQAFIRQLELAAQNGKPVFLHERDAHERFLPILRDFRDHLSGAVVHCFTGSREALFAYLDLDCHIGITGWICDERRGQALQQIVHNIPDARLLVETDAPYLLPRTLTDKPPQRGRNEPALLPWVVAEVARHRHQSSAQVAACSYANSVALFGIDESALNQALAHIQ</sequence>
<comment type="similarity">
    <text evidence="1">Belongs to the metallo-dependent hydrolases superfamily. TatD-type hydrolase family.</text>
</comment>
<gene>
    <name evidence="3" type="ORF">AB5I84_06330</name>
</gene>
<evidence type="ECO:0000256" key="2">
    <source>
        <dbReference type="ARBA" id="ARBA00022801"/>
    </source>
</evidence>
<dbReference type="EMBL" id="JBGCUO010000001">
    <property type="protein sequence ID" value="MEY1661762.1"/>
    <property type="molecule type" value="Genomic_DNA"/>
</dbReference>